<keyword evidence="5" id="KW-1185">Reference proteome</keyword>
<dbReference type="Proteomes" id="UP000006001">
    <property type="component" value="Unassembled WGS sequence"/>
</dbReference>
<evidence type="ECO:0000256" key="1">
    <source>
        <dbReference type="ARBA" id="ARBA00022450"/>
    </source>
</evidence>
<dbReference type="EMBL" id="ACUX02000005">
    <property type="protein sequence ID" value="EEZ61781.1"/>
    <property type="molecule type" value="Genomic_DNA"/>
</dbReference>
<protein>
    <submittedName>
        <fullName evidence="4">Phosphopantetheine attachment domain protein</fullName>
    </submittedName>
</protein>
<evidence type="ECO:0000256" key="2">
    <source>
        <dbReference type="ARBA" id="ARBA00022553"/>
    </source>
</evidence>
<evidence type="ECO:0000259" key="3">
    <source>
        <dbReference type="PROSITE" id="PS50075"/>
    </source>
</evidence>
<name>D0WF97_SLAES</name>
<feature type="domain" description="Carrier" evidence="3">
    <location>
        <begin position="1"/>
        <end position="74"/>
    </location>
</feature>
<dbReference type="STRING" id="649764.HMPREF0762_00415"/>
<dbReference type="GeneID" id="85007059"/>
<dbReference type="InterPro" id="IPR009081">
    <property type="entry name" value="PP-bd_ACP"/>
</dbReference>
<evidence type="ECO:0000313" key="4">
    <source>
        <dbReference type="EMBL" id="EEZ61781.1"/>
    </source>
</evidence>
<dbReference type="AlphaFoldDB" id="D0WF97"/>
<accession>D0WF97</accession>
<dbReference type="InterPro" id="IPR036736">
    <property type="entry name" value="ACP-like_sf"/>
</dbReference>
<dbReference type="HOGENOM" id="CLU_2652535_0_0_11"/>
<dbReference type="PROSITE" id="PS50075">
    <property type="entry name" value="CARRIER"/>
    <property type="match status" value="1"/>
</dbReference>
<dbReference type="Pfam" id="PF00550">
    <property type="entry name" value="PP-binding"/>
    <property type="match status" value="1"/>
</dbReference>
<dbReference type="InterPro" id="IPR020806">
    <property type="entry name" value="PKS_PP-bd"/>
</dbReference>
<keyword evidence="2" id="KW-0597">Phosphoprotein</keyword>
<organism evidence="4 5">
    <name type="scientific">Slackia exigua (strain ATCC 700122 / DSM 15923 / CIP 105133 / JCM 11022 / KCTC 5966 / S-7)</name>
    <dbReference type="NCBI Taxonomy" id="649764"/>
    <lineage>
        <taxon>Bacteria</taxon>
        <taxon>Bacillati</taxon>
        <taxon>Actinomycetota</taxon>
        <taxon>Coriobacteriia</taxon>
        <taxon>Eggerthellales</taxon>
        <taxon>Eggerthellaceae</taxon>
        <taxon>Slackia</taxon>
    </lineage>
</organism>
<evidence type="ECO:0000313" key="5">
    <source>
        <dbReference type="Proteomes" id="UP000006001"/>
    </source>
</evidence>
<dbReference type="GO" id="GO:0031177">
    <property type="term" value="F:phosphopantetheine binding"/>
    <property type="evidence" value="ECO:0007669"/>
    <property type="project" value="InterPro"/>
</dbReference>
<keyword evidence="1" id="KW-0596">Phosphopantetheine</keyword>
<gene>
    <name evidence="4" type="ORF">HMPREF0762_00415</name>
</gene>
<dbReference type="SUPFAM" id="SSF47336">
    <property type="entry name" value="ACP-like"/>
    <property type="match status" value="1"/>
</dbReference>
<comment type="caution">
    <text evidence="4">The sequence shown here is derived from an EMBL/GenBank/DDBJ whole genome shotgun (WGS) entry which is preliminary data.</text>
</comment>
<dbReference type="Gene3D" id="1.10.1200.10">
    <property type="entry name" value="ACP-like"/>
    <property type="match status" value="1"/>
</dbReference>
<dbReference type="RefSeq" id="WP_006361667.1">
    <property type="nucleotide sequence ID" value="NZ_GG700630.1"/>
</dbReference>
<reference evidence="4" key="1">
    <citation type="submission" date="2009-10" db="EMBL/GenBank/DDBJ databases">
        <authorList>
            <person name="Weinstock G."/>
            <person name="Sodergren E."/>
            <person name="Clifton S."/>
            <person name="Fulton L."/>
            <person name="Fulton B."/>
            <person name="Courtney L."/>
            <person name="Fronick C."/>
            <person name="Harrison M."/>
            <person name="Strong C."/>
            <person name="Farmer C."/>
            <person name="Delahaunty K."/>
            <person name="Markovic C."/>
            <person name="Hall O."/>
            <person name="Minx P."/>
            <person name="Tomlinson C."/>
            <person name="Mitreva M."/>
            <person name="Nelson J."/>
            <person name="Hou S."/>
            <person name="Wollam A."/>
            <person name="Pepin K.H."/>
            <person name="Johnson M."/>
            <person name="Bhonagiri V."/>
            <person name="Nash W.E."/>
            <person name="Warren W."/>
            <person name="Chinwalla A."/>
            <person name="Mardis E.R."/>
            <person name="Wilson R.K."/>
        </authorList>
    </citation>
    <scope>NUCLEOTIDE SEQUENCE [LARGE SCALE GENOMIC DNA]</scope>
    <source>
        <strain evidence="4">ATCC 700122</strain>
    </source>
</reference>
<proteinExistence type="predicted"/>
<sequence>MNALEERVKAVFEEVFRVEDPDVNATFSELGGKSIDAMKLQIEMRKRFGVKVDFRTLYERGSAAALAAYLTEQGVE</sequence>
<dbReference type="SMART" id="SM00823">
    <property type="entry name" value="PKS_PP"/>
    <property type="match status" value="1"/>
</dbReference>